<dbReference type="Proteomes" id="UP001302494">
    <property type="component" value="Chromosome"/>
</dbReference>
<evidence type="ECO:0000313" key="3">
    <source>
        <dbReference type="Proteomes" id="UP001302494"/>
    </source>
</evidence>
<gene>
    <name evidence="2" type="ORF">PQG83_06600</name>
</gene>
<dbReference type="InterPro" id="IPR017896">
    <property type="entry name" value="4Fe4S_Fe-S-bd"/>
</dbReference>
<dbReference type="KEGG" id="nneo:PQG83_06600"/>
<evidence type="ECO:0000259" key="1">
    <source>
        <dbReference type="PROSITE" id="PS51379"/>
    </source>
</evidence>
<dbReference type="RefSeq" id="WP_312748008.1">
    <property type="nucleotide sequence ID" value="NZ_CP116968.1"/>
</dbReference>
<dbReference type="SUPFAM" id="SSF54862">
    <property type="entry name" value="4Fe-4S ferredoxins"/>
    <property type="match status" value="1"/>
</dbReference>
<keyword evidence="3" id="KW-1185">Reference proteome</keyword>
<reference evidence="2 3" key="1">
    <citation type="submission" date="2023-01" db="EMBL/GenBank/DDBJ databases">
        <title>Cultivation and genomic characterization of new, ubiquitous marine nitrite-oxidizing bacteria from the Nitrospirales.</title>
        <authorList>
            <person name="Mueller A.J."/>
            <person name="Daebeler A."/>
            <person name="Herbold C.W."/>
            <person name="Kirkegaard R.H."/>
            <person name="Daims H."/>
        </authorList>
    </citation>
    <scope>NUCLEOTIDE SEQUENCE [LARGE SCALE GENOMIC DNA]</scope>
    <source>
        <strain evidence="2 3">DK</strain>
    </source>
</reference>
<name>A0AA96JX18_9BACT</name>
<dbReference type="PROSITE" id="PS51379">
    <property type="entry name" value="4FE4S_FER_2"/>
    <property type="match status" value="1"/>
</dbReference>
<accession>A0AA96JX18</accession>
<proteinExistence type="predicted"/>
<evidence type="ECO:0000313" key="2">
    <source>
        <dbReference type="EMBL" id="WNM63417.1"/>
    </source>
</evidence>
<dbReference type="AlphaFoldDB" id="A0AA96JX18"/>
<dbReference type="Gene3D" id="3.30.70.20">
    <property type="match status" value="1"/>
</dbReference>
<dbReference type="EMBL" id="CP116968">
    <property type="protein sequence ID" value="WNM63417.1"/>
    <property type="molecule type" value="Genomic_DNA"/>
</dbReference>
<protein>
    <recommendedName>
        <fullName evidence="1">4Fe-4S ferredoxin-type domain-containing protein</fullName>
    </recommendedName>
</protein>
<feature type="domain" description="4Fe-4S ferredoxin-type" evidence="1">
    <location>
        <begin position="34"/>
        <end position="64"/>
    </location>
</feature>
<organism evidence="2 3">
    <name type="scientific">Candidatus Nitrospira neomarina</name>
    <dbReference type="NCBI Taxonomy" id="3020899"/>
    <lineage>
        <taxon>Bacteria</taxon>
        <taxon>Pseudomonadati</taxon>
        <taxon>Nitrospirota</taxon>
        <taxon>Nitrospiria</taxon>
        <taxon>Nitrospirales</taxon>
        <taxon>Nitrospiraceae</taxon>
        <taxon>Nitrospira</taxon>
    </lineage>
</organism>
<sequence>MMVRRDHLVRHPDRCTHNAICIPICPTGAWLSTPPYKFDSSRCMESCRLCLDACPSQAIYGVFRKGEKLLVAKQE</sequence>